<keyword evidence="1" id="KW-0479">Metal-binding</keyword>
<accession>A0A2K2FU16</accession>
<proteinExistence type="predicted"/>
<keyword evidence="4" id="KW-1185">Reference proteome</keyword>
<keyword evidence="2" id="KW-0456">Lyase</keyword>
<dbReference type="Gene3D" id="3.40.30.10">
    <property type="entry name" value="Glutaredoxin"/>
    <property type="match status" value="1"/>
</dbReference>
<evidence type="ECO:0000313" key="3">
    <source>
        <dbReference type="EMBL" id="PNU02266.1"/>
    </source>
</evidence>
<dbReference type="Proteomes" id="UP000236327">
    <property type="component" value="Unassembled WGS sequence"/>
</dbReference>
<dbReference type="SUPFAM" id="SSF52833">
    <property type="entry name" value="Thioredoxin-like"/>
    <property type="match status" value="1"/>
</dbReference>
<dbReference type="AlphaFoldDB" id="A0A2K2FU16"/>
<evidence type="ECO:0000313" key="4">
    <source>
        <dbReference type="Proteomes" id="UP000236327"/>
    </source>
</evidence>
<dbReference type="SUPFAM" id="SSF53800">
    <property type="entry name" value="Chelatase"/>
    <property type="match status" value="1"/>
</dbReference>
<dbReference type="InterPro" id="IPR036249">
    <property type="entry name" value="Thioredoxin-like_sf"/>
</dbReference>
<reference evidence="3 4" key="1">
    <citation type="submission" date="2016-05" db="EMBL/GenBank/DDBJ databases">
        <title>Complete genome sequence of Novosphingobium guangzhouense SA925(T).</title>
        <authorList>
            <person name="Sha S."/>
        </authorList>
    </citation>
    <scope>NUCLEOTIDE SEQUENCE [LARGE SCALE GENOMIC DNA]</scope>
    <source>
        <strain evidence="3 4">SA925</strain>
    </source>
</reference>
<evidence type="ECO:0008006" key="5">
    <source>
        <dbReference type="Google" id="ProtNLM"/>
    </source>
</evidence>
<evidence type="ECO:0000256" key="2">
    <source>
        <dbReference type="ARBA" id="ARBA00023239"/>
    </source>
</evidence>
<dbReference type="Gene3D" id="3.40.50.1400">
    <property type="match status" value="1"/>
</dbReference>
<dbReference type="EMBL" id="LYMM01000084">
    <property type="protein sequence ID" value="PNU02266.1"/>
    <property type="molecule type" value="Genomic_DNA"/>
</dbReference>
<protein>
    <recommendedName>
        <fullName evidence="5">NADH:ubiquinone oxidoreductase</fullName>
    </recommendedName>
</protein>
<name>A0A2K2FU16_9SPHN</name>
<organism evidence="3 4">
    <name type="scientific">Novosphingobium guangzhouense</name>
    <dbReference type="NCBI Taxonomy" id="1850347"/>
    <lineage>
        <taxon>Bacteria</taxon>
        <taxon>Pseudomonadati</taxon>
        <taxon>Pseudomonadota</taxon>
        <taxon>Alphaproteobacteria</taxon>
        <taxon>Sphingomonadales</taxon>
        <taxon>Sphingomonadaceae</taxon>
        <taxon>Novosphingobium</taxon>
    </lineage>
</organism>
<dbReference type="GO" id="GO:0046872">
    <property type="term" value="F:metal ion binding"/>
    <property type="evidence" value="ECO:0007669"/>
    <property type="project" value="UniProtKB-KW"/>
</dbReference>
<evidence type="ECO:0000256" key="1">
    <source>
        <dbReference type="ARBA" id="ARBA00022723"/>
    </source>
</evidence>
<gene>
    <name evidence="3" type="ORF">A8V01_09555</name>
</gene>
<dbReference type="Pfam" id="PF01257">
    <property type="entry name" value="2Fe-2S_thioredx"/>
    <property type="match status" value="1"/>
</dbReference>
<sequence length="251" mass="26486">MNKPDVIVVARSAIAAAPIAEMQALCDGLASSGIAAHTSFAFTEQGEPALRQSLSERIEAGANRIVLVPLLVPMEASFANWIAKALARWRAADERDWPPVLLAPPPMTLPGTAELLARAVATTDDWAQPPEPVLKTEGSIVPAQKHRVLVCHGAPCTAAGAALVWGHLRNEQARQSLRTCGEGMMSAKSTCLGPCSLAPVVQVWPAGTTYGGVDEAGIDAIIERHILCGQTAEAYAYPADGRKQRLRNGSA</sequence>
<comment type="caution">
    <text evidence="3">The sequence shown here is derived from an EMBL/GenBank/DDBJ whole genome shotgun (WGS) entry which is preliminary data.</text>
</comment>
<dbReference type="InterPro" id="IPR002762">
    <property type="entry name" value="CbiX-like"/>
</dbReference>
<dbReference type="GO" id="GO:0016829">
    <property type="term" value="F:lyase activity"/>
    <property type="evidence" value="ECO:0007669"/>
    <property type="project" value="UniProtKB-KW"/>
</dbReference>
<dbReference type="CDD" id="cd02980">
    <property type="entry name" value="TRX_Fd_family"/>
    <property type="match status" value="1"/>
</dbReference>
<dbReference type="Pfam" id="PF01903">
    <property type="entry name" value="CbiX"/>
    <property type="match status" value="1"/>
</dbReference>